<keyword evidence="2" id="KW-1185">Reference proteome</keyword>
<proteinExistence type="predicted"/>
<sequence>MVWSIAPGEGLGPLRLGMSRAEVEALPLMGRPQHVYRGAGGRQMEYRGLGLPICEYREDALVRIVSSRHVQGVLFEGEDFFAADPSEIVRRLEERLGNVALCQEQLCFPEAGLTLGGFYEPHDRRFFQPEIEYHDERSVTLYRPGSCPGTCENSDAMSFL</sequence>
<evidence type="ECO:0000313" key="2">
    <source>
        <dbReference type="Proteomes" id="UP000295277"/>
    </source>
</evidence>
<organism evidence="1 2">
    <name type="scientific">Rhodovulum steppense</name>
    <dbReference type="NCBI Taxonomy" id="540251"/>
    <lineage>
        <taxon>Bacteria</taxon>
        <taxon>Pseudomonadati</taxon>
        <taxon>Pseudomonadota</taxon>
        <taxon>Alphaproteobacteria</taxon>
        <taxon>Rhodobacterales</taxon>
        <taxon>Paracoccaceae</taxon>
        <taxon>Rhodovulum</taxon>
    </lineage>
</organism>
<dbReference type="AlphaFoldDB" id="A0A4R1Z372"/>
<dbReference type="RefSeq" id="WP_132693136.1">
    <property type="nucleotide sequence ID" value="NZ_SLVM01000001.1"/>
</dbReference>
<comment type="caution">
    <text evidence="1">The sequence shown here is derived from an EMBL/GenBank/DDBJ whole genome shotgun (WGS) entry which is preliminary data.</text>
</comment>
<accession>A0A4R1Z372</accession>
<evidence type="ECO:0000313" key="1">
    <source>
        <dbReference type="EMBL" id="TCM88129.1"/>
    </source>
</evidence>
<protein>
    <submittedName>
        <fullName evidence="1">Uncharacterized protein</fullName>
    </submittedName>
</protein>
<reference evidence="1 2" key="1">
    <citation type="submission" date="2019-03" db="EMBL/GenBank/DDBJ databases">
        <title>Genomic Encyclopedia of Type Strains, Phase IV (KMG-IV): sequencing the most valuable type-strain genomes for metagenomic binning, comparative biology and taxonomic classification.</title>
        <authorList>
            <person name="Goeker M."/>
        </authorList>
    </citation>
    <scope>NUCLEOTIDE SEQUENCE [LARGE SCALE GENOMIC DNA]</scope>
    <source>
        <strain evidence="1 2">DSM 21153</strain>
    </source>
</reference>
<dbReference type="OrthoDB" id="8369615at2"/>
<gene>
    <name evidence="1" type="ORF">EV216_101140</name>
</gene>
<dbReference type="Proteomes" id="UP000295277">
    <property type="component" value="Unassembled WGS sequence"/>
</dbReference>
<name>A0A4R1Z372_9RHOB</name>
<dbReference type="EMBL" id="SLVM01000001">
    <property type="protein sequence ID" value="TCM88129.1"/>
    <property type="molecule type" value="Genomic_DNA"/>
</dbReference>